<evidence type="ECO:0000256" key="2">
    <source>
        <dbReference type="ARBA" id="ARBA00022840"/>
    </source>
</evidence>
<evidence type="ECO:0000256" key="1">
    <source>
        <dbReference type="ARBA" id="ARBA00022741"/>
    </source>
</evidence>
<dbReference type="Pfam" id="PF01504">
    <property type="entry name" value="PIP5K"/>
    <property type="match status" value="1"/>
</dbReference>
<dbReference type="InterPro" id="IPR027483">
    <property type="entry name" value="PInositol-4-P-4/5-kinase_C_sf"/>
</dbReference>
<dbReference type="GO" id="GO:0000329">
    <property type="term" value="C:fungal-type vacuole membrane"/>
    <property type="evidence" value="ECO:0007669"/>
    <property type="project" value="TreeGrafter"/>
</dbReference>
<dbReference type="Gene3D" id="3.30.810.10">
    <property type="entry name" value="2-Layer Sandwich"/>
    <property type="match status" value="1"/>
</dbReference>
<name>A0A9N9EVM2_9GLOM</name>
<evidence type="ECO:0000313" key="6">
    <source>
        <dbReference type="EMBL" id="CAG8694167.1"/>
    </source>
</evidence>
<dbReference type="OrthoDB" id="158357at2759"/>
<gene>
    <name evidence="6" type="ORF">FCALED_LOCUS13124</name>
</gene>
<dbReference type="PANTHER" id="PTHR45748:SF7">
    <property type="entry name" value="1-PHOSPHATIDYLINOSITOL 3-PHOSPHATE 5-KINASE-RELATED"/>
    <property type="match status" value="1"/>
</dbReference>
<dbReference type="SUPFAM" id="SSF56104">
    <property type="entry name" value="SAICAR synthase-like"/>
    <property type="match status" value="1"/>
</dbReference>
<keyword evidence="3" id="KW-0418">Kinase</keyword>
<evidence type="ECO:0000313" key="7">
    <source>
        <dbReference type="Proteomes" id="UP000789570"/>
    </source>
</evidence>
<dbReference type="Proteomes" id="UP000789570">
    <property type="component" value="Unassembled WGS sequence"/>
</dbReference>
<feature type="region of interest" description="Disordered" evidence="4">
    <location>
        <begin position="897"/>
        <end position="991"/>
    </location>
</feature>
<comment type="caution">
    <text evidence="6">The sequence shown here is derived from an EMBL/GenBank/DDBJ whole genome shotgun (WGS) entry which is preliminary data.</text>
</comment>
<dbReference type="InterPro" id="IPR027484">
    <property type="entry name" value="PInositol-4-P-5-kinase_N"/>
</dbReference>
<feature type="domain" description="PIPK" evidence="5">
    <location>
        <begin position="943"/>
        <end position="1269"/>
    </location>
</feature>
<dbReference type="SMART" id="SM00330">
    <property type="entry name" value="PIPKc"/>
    <property type="match status" value="1"/>
</dbReference>
<keyword evidence="2 3" id="KW-0067">ATP-binding</keyword>
<dbReference type="InterPro" id="IPR044769">
    <property type="entry name" value="PIKfyve_PIPKc"/>
</dbReference>
<keyword evidence="1 3" id="KW-0547">Nucleotide-binding</keyword>
<protein>
    <submittedName>
        <fullName evidence="6">3383_t:CDS:1</fullName>
    </submittedName>
</protein>
<keyword evidence="3" id="KW-0808">Transferase</keyword>
<sequence length="1279" mass="146143">MSAENLINIRNPSRKPLPALPTERSISNLKSTISLPSTSFTPIQGSSDVSLDSISLGHLRNILKQSLHNCALDTNPWETVIWGIILDIAETVPKAIEAIYQHEMKKQKIQNKFKDESKFVITLKKDGGKPTDSHFVYNYFDGELLFKRENDEGLEFTKHEMKHWIGGTIILKGEKDYVNSVDKILELMVYVVCNLRLEVCLFRDHFISRDDTKDGQGAEDIQNRLRNSRRTSKSSWLGWLMKHNNMSNIRDHVNKSHEKHGSLMRKTSFKRNQISKSSNNSTGATINTEEEIDMSILAKNKFAKAIHQMENTILSSSPGVKFPPPHVLMRLRDEETEIRLHTNEDGTFKSFAVKDALDLANDFSNGNGAASTKNSTGKYRTYAAITGSSQVSQDFRSGLTYLMTNNNSLNCVFKHQALSCSFARFWSPTSISPCHNHEITTMEYYNKNCDHPDRCLGEIINLLCDQAHEICEDASCDHPGLDHISTYTHNTGRISITIEELPDQKLKPLSDSILMWTQCEPCSMKTPIVQMSRATYLYSFGKYLENLIYNEDFAPKTLCSHFDSLVRCFRRGDLVVKIGCEHVDLFEMRLPKLQISQGETPIIHTLGEAEEIDKLFVINNEDEMRLFDETRLEITYFYGGVKQHITALEEYFDSLSPNETDSSSKGNIAIKVNGNNVDPSEEQSYLKLLDDMAKDFRVDEFELYDILKETKATILNDVRKLFVEKIHSTKKRLLDWQKAHVREENLEKFSNIEWVEPEYASSSNCHVFPGSPIIVREDEPSSIIAFTLSSRDYLRESSLMRQNVRLSFTQSAPVTPMSEHHQPQVSNSFSTLITSLKSPSTSNLTSKKDLSTDSEGSNGLQSLDQYSSTIRRKHVKDNTYTIPHGFDLGSFNLSLSSKEKKKDPEKEAEKQTTTKNGKFGGIFGQKNEDSEKAKDEIFNEKAQHIKEEQKPESVVGTEKLSNESNEKQDVNEKDSPKKKDESTFSWGRKTPKEKETPHLKYQFTHGTKKFSCTVYYATEFDSLRRRCGIENLSIDSLSRCSSWKVTGGKSSSTFFKTQDDRLIIKQMVSSWRIGEKEALLKFAPKYFEYMNKAPITPSVLAKIFGFYTIKIKDLKKNSNIIKMDVLVMEHLFFEKTITSKFDLKGIQERHIRDQPQQGDVTLWDGDWVEGRYKSRLLIHSHSKKILREAILNDTQFLADSNIMDYSLLVGVDGEKKELIAGIVDFIGAYTLYKKIENRGKTIGRNAKEVTVLPPDQYKDRFRDSIDQYFLAVPGEQNDK</sequence>
<evidence type="ECO:0000259" key="5">
    <source>
        <dbReference type="PROSITE" id="PS51455"/>
    </source>
</evidence>
<dbReference type="AlphaFoldDB" id="A0A9N9EVM2"/>
<accession>A0A9N9EVM2</accession>
<dbReference type="GO" id="GO:0010008">
    <property type="term" value="C:endosome membrane"/>
    <property type="evidence" value="ECO:0007669"/>
    <property type="project" value="TreeGrafter"/>
</dbReference>
<organism evidence="6 7">
    <name type="scientific">Funneliformis caledonium</name>
    <dbReference type="NCBI Taxonomy" id="1117310"/>
    <lineage>
        <taxon>Eukaryota</taxon>
        <taxon>Fungi</taxon>
        <taxon>Fungi incertae sedis</taxon>
        <taxon>Mucoromycota</taxon>
        <taxon>Glomeromycotina</taxon>
        <taxon>Glomeromycetes</taxon>
        <taxon>Glomerales</taxon>
        <taxon>Glomeraceae</taxon>
        <taxon>Funneliformis</taxon>
    </lineage>
</organism>
<feature type="compositionally biased region" description="Basic and acidic residues" evidence="4">
    <location>
        <begin position="897"/>
        <end position="912"/>
    </location>
</feature>
<evidence type="ECO:0000256" key="4">
    <source>
        <dbReference type="SAM" id="MobiDB-lite"/>
    </source>
</evidence>
<proteinExistence type="predicted"/>
<dbReference type="GO" id="GO:0046854">
    <property type="term" value="P:phosphatidylinositol phosphate biosynthetic process"/>
    <property type="evidence" value="ECO:0007669"/>
    <property type="project" value="TreeGrafter"/>
</dbReference>
<dbReference type="PROSITE" id="PS51455">
    <property type="entry name" value="PIPK"/>
    <property type="match status" value="1"/>
</dbReference>
<reference evidence="6" key="1">
    <citation type="submission" date="2021-06" db="EMBL/GenBank/DDBJ databases">
        <authorList>
            <person name="Kallberg Y."/>
            <person name="Tangrot J."/>
            <person name="Rosling A."/>
        </authorList>
    </citation>
    <scope>NUCLEOTIDE SEQUENCE</scope>
    <source>
        <strain evidence="6">UK204</strain>
    </source>
</reference>
<feature type="compositionally biased region" description="Basic and acidic residues" evidence="4">
    <location>
        <begin position="926"/>
        <end position="951"/>
    </location>
</feature>
<dbReference type="Gene3D" id="3.30.800.10">
    <property type="entry name" value="Phosphatidylinositol Phosphate Kinase II Beta"/>
    <property type="match status" value="1"/>
</dbReference>
<dbReference type="CDD" id="cd17300">
    <property type="entry name" value="PIPKc_PIKfyve"/>
    <property type="match status" value="1"/>
</dbReference>
<dbReference type="EMBL" id="CAJVPQ010007206">
    <property type="protein sequence ID" value="CAG8694167.1"/>
    <property type="molecule type" value="Genomic_DNA"/>
</dbReference>
<feature type="region of interest" description="Disordered" evidence="4">
    <location>
        <begin position="837"/>
        <end position="865"/>
    </location>
</feature>
<dbReference type="InterPro" id="IPR002498">
    <property type="entry name" value="PInositol-4-P-4/5-kinase_core"/>
</dbReference>
<evidence type="ECO:0000256" key="3">
    <source>
        <dbReference type="PROSITE-ProRule" id="PRU00781"/>
    </source>
</evidence>
<feature type="compositionally biased region" description="Basic and acidic residues" evidence="4">
    <location>
        <begin position="960"/>
        <end position="982"/>
    </location>
</feature>
<dbReference type="PANTHER" id="PTHR45748">
    <property type="entry name" value="1-PHOSPHATIDYLINOSITOL 3-PHOSPHATE 5-KINASE-RELATED"/>
    <property type="match status" value="1"/>
</dbReference>
<dbReference type="GO" id="GO:0000285">
    <property type="term" value="F:1-phosphatidylinositol-3-phosphate 5-kinase activity"/>
    <property type="evidence" value="ECO:0007669"/>
    <property type="project" value="InterPro"/>
</dbReference>
<feature type="compositionally biased region" description="Polar residues" evidence="4">
    <location>
        <begin position="853"/>
        <end position="865"/>
    </location>
</feature>
<keyword evidence="7" id="KW-1185">Reference proteome</keyword>
<dbReference type="GO" id="GO:0005524">
    <property type="term" value="F:ATP binding"/>
    <property type="evidence" value="ECO:0007669"/>
    <property type="project" value="UniProtKB-UniRule"/>
</dbReference>